<keyword evidence="4" id="KW-1185">Reference proteome</keyword>
<feature type="region of interest" description="Disordered" evidence="1">
    <location>
        <begin position="1"/>
        <end position="91"/>
    </location>
</feature>
<gene>
    <name evidence="3" type="primary">jg873</name>
    <name evidence="3" type="ORF">PAEG_LOCUS8304</name>
</gene>
<dbReference type="InterPro" id="IPR031961">
    <property type="entry name" value="DUF4780"/>
</dbReference>
<dbReference type="EMBL" id="CAKXAJ010024046">
    <property type="protein sequence ID" value="CAH2228344.1"/>
    <property type="molecule type" value="Genomic_DNA"/>
</dbReference>
<proteinExistence type="predicted"/>
<dbReference type="AlphaFoldDB" id="A0A8S4R241"/>
<dbReference type="Proteomes" id="UP000838756">
    <property type="component" value="Unassembled WGS sequence"/>
</dbReference>
<name>A0A8S4R241_9NEOP</name>
<comment type="caution">
    <text evidence="3">The sequence shown here is derived from an EMBL/GenBank/DDBJ whole genome shotgun (WGS) entry which is preliminary data.</text>
</comment>
<evidence type="ECO:0000313" key="4">
    <source>
        <dbReference type="Proteomes" id="UP000838756"/>
    </source>
</evidence>
<feature type="compositionally biased region" description="Low complexity" evidence="1">
    <location>
        <begin position="44"/>
        <end position="54"/>
    </location>
</feature>
<reference evidence="3" key="1">
    <citation type="submission" date="2022-03" db="EMBL/GenBank/DDBJ databases">
        <authorList>
            <person name="Lindestad O."/>
        </authorList>
    </citation>
    <scope>NUCLEOTIDE SEQUENCE</scope>
</reference>
<protein>
    <submittedName>
        <fullName evidence="3">Jg873 protein</fullName>
    </submittedName>
</protein>
<evidence type="ECO:0000256" key="1">
    <source>
        <dbReference type="SAM" id="MobiDB-lite"/>
    </source>
</evidence>
<organism evidence="3 4">
    <name type="scientific">Pararge aegeria aegeria</name>
    <dbReference type="NCBI Taxonomy" id="348720"/>
    <lineage>
        <taxon>Eukaryota</taxon>
        <taxon>Metazoa</taxon>
        <taxon>Ecdysozoa</taxon>
        <taxon>Arthropoda</taxon>
        <taxon>Hexapoda</taxon>
        <taxon>Insecta</taxon>
        <taxon>Pterygota</taxon>
        <taxon>Neoptera</taxon>
        <taxon>Endopterygota</taxon>
        <taxon>Lepidoptera</taxon>
        <taxon>Glossata</taxon>
        <taxon>Ditrysia</taxon>
        <taxon>Papilionoidea</taxon>
        <taxon>Nymphalidae</taxon>
        <taxon>Satyrinae</taxon>
        <taxon>Satyrini</taxon>
        <taxon>Parargina</taxon>
        <taxon>Pararge</taxon>
    </lineage>
</organism>
<sequence>MLVAEKKEMEEREINKRTDTENNGHPDPQTYTFKNESGIREGPDSSSSSSPSAAARREEGFWGSSPYRDPTTSFYERDQFGDPISPHSDYQGTRTDYWQTWDATGTNDIAAQPPICVSVTTTPRIYLTRTETSAILDRIQLAIFVACTGPLTPSQTRYAPAFQVNAIHSEGVLKMWCNDERSLFWLEETVSRMSSPMVGTALTVTVLSKIQLRSRLELYVPNFEGGMEQLHQILSVQNPWYNVSLWALFRYVKLTGNPPGVFLILGVPSEELPKIMARDLKVAYLTGTINIRLFQDTDISQNSELGATTILKMEAEDSTDSTATTASSVIEVLDTTEDELSDLRT</sequence>
<evidence type="ECO:0000313" key="3">
    <source>
        <dbReference type="EMBL" id="CAH2228344.1"/>
    </source>
</evidence>
<feature type="compositionally biased region" description="Basic and acidic residues" evidence="1">
    <location>
        <begin position="1"/>
        <end position="24"/>
    </location>
</feature>
<accession>A0A8S4R241</accession>
<evidence type="ECO:0000259" key="2">
    <source>
        <dbReference type="Pfam" id="PF16012"/>
    </source>
</evidence>
<dbReference type="Pfam" id="PF16012">
    <property type="entry name" value="DUF4780"/>
    <property type="match status" value="1"/>
</dbReference>
<dbReference type="OrthoDB" id="7471804at2759"/>
<feature type="domain" description="DUF4780" evidence="2">
    <location>
        <begin position="164"/>
        <end position="292"/>
    </location>
</feature>